<organism evidence="2 3">
    <name type="scientific">Microbacterium oryzae</name>
    <dbReference type="NCBI Taxonomy" id="743009"/>
    <lineage>
        <taxon>Bacteria</taxon>
        <taxon>Bacillati</taxon>
        <taxon>Actinomycetota</taxon>
        <taxon>Actinomycetes</taxon>
        <taxon>Micrococcales</taxon>
        <taxon>Microbacteriaceae</taxon>
        <taxon>Microbacterium</taxon>
    </lineage>
</organism>
<accession>A0A6I6DPI5</accession>
<dbReference type="RefSeq" id="WP_156241196.1">
    <property type="nucleotide sequence ID" value="NZ_BAAAZL010000002.1"/>
</dbReference>
<dbReference type="OrthoDB" id="3541690at2"/>
<evidence type="ECO:0000256" key="1">
    <source>
        <dbReference type="SAM" id="MobiDB-lite"/>
    </source>
</evidence>
<protein>
    <submittedName>
        <fullName evidence="2">Transposase</fullName>
    </submittedName>
</protein>
<dbReference type="AlphaFoldDB" id="A0A6I6DPI5"/>
<reference evidence="2 3" key="1">
    <citation type="submission" date="2018-09" db="EMBL/GenBank/DDBJ databases">
        <title>Whole genome sequencing of Microbacterium oryzae strain MB-10T.</title>
        <authorList>
            <person name="Das S.K."/>
        </authorList>
    </citation>
    <scope>NUCLEOTIDE SEQUENCE [LARGE SCALE GENOMIC DNA]</scope>
    <source>
        <strain evidence="2 3">MB-10</strain>
    </source>
</reference>
<feature type="compositionally biased region" description="Basic and acidic residues" evidence="1">
    <location>
        <begin position="179"/>
        <end position="188"/>
    </location>
</feature>
<evidence type="ECO:0000313" key="3">
    <source>
        <dbReference type="Proteomes" id="UP000422989"/>
    </source>
</evidence>
<name>A0A6I6DPI5_9MICO</name>
<dbReference type="EMBL" id="CP032550">
    <property type="protein sequence ID" value="QGU26792.1"/>
    <property type="molecule type" value="Genomic_DNA"/>
</dbReference>
<sequence length="279" mass="29619">MAAEATLDDIAVELAAVPPDEFVAARTARAKDLADAELAAAVRGLRKPLLAAWVVNVFVQDRPDEIAQALELAAALREAQAELDAQTLSALGRQRRQLVRQLAQQAAGIAKDRGVRVSPSAIDAVQETFNAAMFDADAATAVASGRLLRPLEATGAFPADLDGAVSGSIPQRATASENKGSDGDARRRARAAVREAERELQRAERTEADVALRREKADDGIRRATERVAALQAELAKAESEAERLRQELVDLSDEADTASRSTAAARRALEKARAAAGE</sequence>
<gene>
    <name evidence="2" type="ORF">D7D94_03265</name>
</gene>
<feature type="compositionally biased region" description="Polar residues" evidence="1">
    <location>
        <begin position="168"/>
        <end position="178"/>
    </location>
</feature>
<evidence type="ECO:0000313" key="2">
    <source>
        <dbReference type="EMBL" id="QGU26792.1"/>
    </source>
</evidence>
<dbReference type="KEGG" id="moj:D7D94_03265"/>
<dbReference type="Proteomes" id="UP000422989">
    <property type="component" value="Chromosome"/>
</dbReference>
<keyword evidence="3" id="KW-1185">Reference proteome</keyword>
<proteinExistence type="predicted"/>
<feature type="region of interest" description="Disordered" evidence="1">
    <location>
        <begin position="159"/>
        <end position="188"/>
    </location>
</feature>